<protein>
    <submittedName>
        <fullName evidence="2">Uncharacterized protein</fullName>
    </submittedName>
</protein>
<sequence length="371" mass="41820">MENQPKQPVSGEEKEVDLGLLFTVFTKVMHSIGAGLRSFFNWLFEGVILFLLFLKRRILLVLVGLLLSLVPGLYNYMTKGNQYYSTMTVRANFGSAPELYNKIDYFNSLIKLGDTKKLADIFHLSEPEAGKLRTFAIDPVDDELQAAELYKSTFFDLDRSFESPSTEAGAMLRDTSWQKLIKYADFKKKLKNTDFPLQTITLYSLSPDVFTHVSAGLIETVTSTPSLLARRQAEDSLVQEQANLILGSLSNADTLMKAYNRKIGSGDRGADVSTLAISTQPTHSPVVELFDKEKDLRRSLTNTRQHVEEHRDILQVYSDFNAVGTPIAPFRESFLQYSVWCLLGTIVLLLLFEGYLKLGELEKRRSTAKGI</sequence>
<dbReference type="EMBL" id="BMJC01000003">
    <property type="protein sequence ID" value="GGB06340.1"/>
    <property type="molecule type" value="Genomic_DNA"/>
</dbReference>
<gene>
    <name evidence="2" type="ORF">GCM10011511_32190</name>
</gene>
<evidence type="ECO:0000313" key="3">
    <source>
        <dbReference type="Proteomes" id="UP000607559"/>
    </source>
</evidence>
<evidence type="ECO:0000313" key="2">
    <source>
        <dbReference type="EMBL" id="GGB06340.1"/>
    </source>
</evidence>
<reference evidence="2" key="2">
    <citation type="submission" date="2020-09" db="EMBL/GenBank/DDBJ databases">
        <authorList>
            <person name="Sun Q."/>
            <person name="Zhou Y."/>
        </authorList>
    </citation>
    <scope>NUCLEOTIDE SEQUENCE</scope>
    <source>
        <strain evidence="2">CGMCC 1.15448</strain>
    </source>
</reference>
<dbReference type="RefSeq" id="WP_188933441.1">
    <property type="nucleotide sequence ID" value="NZ_BMJC01000003.1"/>
</dbReference>
<dbReference type="AlphaFoldDB" id="A0A8J2UEY7"/>
<reference evidence="2" key="1">
    <citation type="journal article" date="2014" name="Int. J. Syst. Evol. Microbiol.">
        <title>Complete genome sequence of Corynebacterium casei LMG S-19264T (=DSM 44701T), isolated from a smear-ripened cheese.</title>
        <authorList>
            <consortium name="US DOE Joint Genome Institute (JGI-PGF)"/>
            <person name="Walter F."/>
            <person name="Albersmeier A."/>
            <person name="Kalinowski J."/>
            <person name="Ruckert C."/>
        </authorList>
    </citation>
    <scope>NUCLEOTIDE SEQUENCE</scope>
    <source>
        <strain evidence="2">CGMCC 1.15448</strain>
    </source>
</reference>
<keyword evidence="1" id="KW-0812">Transmembrane</keyword>
<dbReference type="Proteomes" id="UP000607559">
    <property type="component" value="Unassembled WGS sequence"/>
</dbReference>
<organism evidence="2 3">
    <name type="scientific">Puia dinghuensis</name>
    <dbReference type="NCBI Taxonomy" id="1792502"/>
    <lineage>
        <taxon>Bacteria</taxon>
        <taxon>Pseudomonadati</taxon>
        <taxon>Bacteroidota</taxon>
        <taxon>Chitinophagia</taxon>
        <taxon>Chitinophagales</taxon>
        <taxon>Chitinophagaceae</taxon>
        <taxon>Puia</taxon>
    </lineage>
</organism>
<comment type="caution">
    <text evidence="2">The sequence shown here is derived from an EMBL/GenBank/DDBJ whole genome shotgun (WGS) entry which is preliminary data.</text>
</comment>
<feature type="transmembrane region" description="Helical" evidence="1">
    <location>
        <begin position="337"/>
        <end position="356"/>
    </location>
</feature>
<evidence type="ECO:0000256" key="1">
    <source>
        <dbReference type="SAM" id="Phobius"/>
    </source>
</evidence>
<keyword evidence="1" id="KW-0472">Membrane</keyword>
<feature type="transmembrane region" description="Helical" evidence="1">
    <location>
        <begin position="28"/>
        <end position="51"/>
    </location>
</feature>
<proteinExistence type="predicted"/>
<keyword evidence="1" id="KW-1133">Transmembrane helix</keyword>
<accession>A0A8J2UEY7</accession>
<name>A0A8J2UEY7_9BACT</name>
<feature type="transmembrane region" description="Helical" evidence="1">
    <location>
        <begin position="58"/>
        <end position="77"/>
    </location>
</feature>
<keyword evidence="3" id="KW-1185">Reference proteome</keyword>